<dbReference type="AlphaFoldDB" id="A0A0F9IDY8"/>
<protein>
    <recommendedName>
        <fullName evidence="2">VRR-NUC domain-containing protein</fullName>
    </recommendedName>
</protein>
<evidence type="ECO:0008006" key="2">
    <source>
        <dbReference type="Google" id="ProtNLM"/>
    </source>
</evidence>
<dbReference type="EMBL" id="LAZR01012626">
    <property type="protein sequence ID" value="KKM25851.1"/>
    <property type="molecule type" value="Genomic_DNA"/>
</dbReference>
<proteinExistence type="predicted"/>
<organism evidence="1">
    <name type="scientific">marine sediment metagenome</name>
    <dbReference type="NCBI Taxonomy" id="412755"/>
    <lineage>
        <taxon>unclassified sequences</taxon>
        <taxon>metagenomes</taxon>
        <taxon>ecological metagenomes</taxon>
    </lineage>
</organism>
<dbReference type="GO" id="GO:0003676">
    <property type="term" value="F:nucleic acid binding"/>
    <property type="evidence" value="ECO:0007669"/>
    <property type="project" value="InterPro"/>
</dbReference>
<reference evidence="1" key="1">
    <citation type="journal article" date="2015" name="Nature">
        <title>Complex archaea that bridge the gap between prokaryotes and eukaryotes.</title>
        <authorList>
            <person name="Spang A."/>
            <person name="Saw J.H."/>
            <person name="Jorgensen S.L."/>
            <person name="Zaremba-Niedzwiedzka K."/>
            <person name="Martijn J."/>
            <person name="Lind A.E."/>
            <person name="van Eijk R."/>
            <person name="Schleper C."/>
            <person name="Guy L."/>
            <person name="Ettema T.J."/>
        </authorList>
    </citation>
    <scope>NUCLEOTIDE SEQUENCE</scope>
</reference>
<evidence type="ECO:0000313" key="1">
    <source>
        <dbReference type="EMBL" id="KKM25851.1"/>
    </source>
</evidence>
<dbReference type="InterPro" id="IPR011856">
    <property type="entry name" value="tRNA_endonuc-like_dom_sf"/>
</dbReference>
<accession>A0A0F9IDY8</accession>
<dbReference type="Gene3D" id="3.40.1350.10">
    <property type="match status" value="1"/>
</dbReference>
<sequence length="153" mass="16801">MTKKRTKQQKLSDQFDAFKCMQKGVPVKRQGRKDGYIPTKPTVLVPDLPESEVLKQCMTHLRAIGIMCNRNNTGSGDIHGTGQIYRYGIAGGGDIIGLLPTGKHLEIEAKKGKGGLLSPEQQRRKVDIETNNGIYLIVHGVAEISLLLQLHGV</sequence>
<comment type="caution">
    <text evidence="1">The sequence shown here is derived from an EMBL/GenBank/DDBJ whole genome shotgun (WGS) entry which is preliminary data.</text>
</comment>
<gene>
    <name evidence="1" type="ORF">LCGC14_1590780</name>
</gene>
<name>A0A0F9IDY8_9ZZZZ</name>